<feature type="compositionally biased region" description="Basic residues" evidence="1">
    <location>
        <begin position="61"/>
        <end position="70"/>
    </location>
</feature>
<dbReference type="Proteomes" id="UP001154282">
    <property type="component" value="Unassembled WGS sequence"/>
</dbReference>
<accession>A0AAV0HII7</accession>
<feature type="signal peptide" evidence="2">
    <location>
        <begin position="1"/>
        <end position="23"/>
    </location>
</feature>
<feature type="compositionally biased region" description="Basic and acidic residues" evidence="1">
    <location>
        <begin position="87"/>
        <end position="104"/>
    </location>
</feature>
<name>A0AAV0HII7_9ROSI</name>
<evidence type="ECO:0000256" key="2">
    <source>
        <dbReference type="SAM" id="SignalP"/>
    </source>
</evidence>
<dbReference type="EMBL" id="CAMGYJ010000002">
    <property type="protein sequence ID" value="CAI0384353.1"/>
    <property type="molecule type" value="Genomic_DNA"/>
</dbReference>
<reference evidence="3" key="1">
    <citation type="submission" date="2022-08" db="EMBL/GenBank/DDBJ databases">
        <authorList>
            <person name="Gutierrez-Valencia J."/>
        </authorList>
    </citation>
    <scope>NUCLEOTIDE SEQUENCE</scope>
</reference>
<feature type="compositionally biased region" description="Polar residues" evidence="1">
    <location>
        <begin position="29"/>
        <end position="39"/>
    </location>
</feature>
<evidence type="ECO:0000313" key="4">
    <source>
        <dbReference type="Proteomes" id="UP001154282"/>
    </source>
</evidence>
<organism evidence="3 4">
    <name type="scientific">Linum tenue</name>
    <dbReference type="NCBI Taxonomy" id="586396"/>
    <lineage>
        <taxon>Eukaryota</taxon>
        <taxon>Viridiplantae</taxon>
        <taxon>Streptophyta</taxon>
        <taxon>Embryophyta</taxon>
        <taxon>Tracheophyta</taxon>
        <taxon>Spermatophyta</taxon>
        <taxon>Magnoliopsida</taxon>
        <taxon>eudicotyledons</taxon>
        <taxon>Gunneridae</taxon>
        <taxon>Pentapetalae</taxon>
        <taxon>rosids</taxon>
        <taxon>fabids</taxon>
        <taxon>Malpighiales</taxon>
        <taxon>Linaceae</taxon>
        <taxon>Linum</taxon>
    </lineage>
</organism>
<gene>
    <name evidence="3" type="ORF">LITE_LOCUS4366</name>
</gene>
<sequence length="104" mass="11525">MDHHSRIMLLLVLFLSVLTNGSAVVVSQKTSYEDSSTTKPLYKRIPPSAPHPIINPPLLRRPPKSLHKKNLPLPPVAVSGKATTTKNVEDVKNHNDHLVSNDKH</sequence>
<evidence type="ECO:0000256" key="1">
    <source>
        <dbReference type="SAM" id="MobiDB-lite"/>
    </source>
</evidence>
<feature type="region of interest" description="Disordered" evidence="1">
    <location>
        <begin position="29"/>
        <end position="104"/>
    </location>
</feature>
<comment type="caution">
    <text evidence="3">The sequence shown here is derived from an EMBL/GenBank/DDBJ whole genome shotgun (WGS) entry which is preliminary data.</text>
</comment>
<proteinExistence type="predicted"/>
<keyword evidence="2" id="KW-0732">Signal</keyword>
<feature type="chain" id="PRO_5043818677" evidence="2">
    <location>
        <begin position="24"/>
        <end position="104"/>
    </location>
</feature>
<dbReference type="AlphaFoldDB" id="A0AAV0HII7"/>
<keyword evidence="4" id="KW-1185">Reference proteome</keyword>
<evidence type="ECO:0000313" key="3">
    <source>
        <dbReference type="EMBL" id="CAI0384353.1"/>
    </source>
</evidence>
<protein>
    <submittedName>
        <fullName evidence="3">Uncharacterized protein</fullName>
    </submittedName>
</protein>